<gene>
    <name evidence="2" type="ORF">DFJ64_3199</name>
</gene>
<evidence type="ECO:0000313" key="3">
    <source>
        <dbReference type="Proteomes" id="UP000256485"/>
    </source>
</evidence>
<protein>
    <submittedName>
        <fullName evidence="2">Uncharacterized protein</fullName>
    </submittedName>
</protein>
<feature type="region of interest" description="Disordered" evidence="1">
    <location>
        <begin position="1"/>
        <end position="70"/>
    </location>
</feature>
<evidence type="ECO:0000313" key="2">
    <source>
        <dbReference type="EMBL" id="REF37743.1"/>
    </source>
</evidence>
<dbReference type="AlphaFoldDB" id="A0A3D9VAK6"/>
<keyword evidence="3" id="KW-1185">Reference proteome</keyword>
<dbReference type="Proteomes" id="UP000256485">
    <property type="component" value="Unassembled WGS sequence"/>
</dbReference>
<dbReference type="EMBL" id="QTUC01000001">
    <property type="protein sequence ID" value="REF37743.1"/>
    <property type="molecule type" value="Genomic_DNA"/>
</dbReference>
<name>A0A3D9VAK6_THECX</name>
<reference evidence="2 3" key="1">
    <citation type="submission" date="2018-08" db="EMBL/GenBank/DDBJ databases">
        <title>Sequencing the genomes of 1000 actinobacteria strains.</title>
        <authorList>
            <person name="Klenk H.-P."/>
        </authorList>
    </citation>
    <scope>NUCLEOTIDE SEQUENCE [LARGE SCALE GENOMIC DNA]</scope>
    <source>
        <strain evidence="2 3">DSM 22891</strain>
    </source>
</reference>
<accession>A0A3D9VAK6</accession>
<organism evidence="2 3">
    <name type="scientific">Thermasporomyces composti</name>
    <dbReference type="NCBI Taxonomy" id="696763"/>
    <lineage>
        <taxon>Bacteria</taxon>
        <taxon>Bacillati</taxon>
        <taxon>Actinomycetota</taxon>
        <taxon>Actinomycetes</taxon>
        <taxon>Propionibacteriales</taxon>
        <taxon>Nocardioidaceae</taxon>
        <taxon>Thermasporomyces</taxon>
    </lineage>
</organism>
<proteinExistence type="predicted"/>
<evidence type="ECO:0000256" key="1">
    <source>
        <dbReference type="SAM" id="MobiDB-lite"/>
    </source>
</evidence>
<feature type="compositionally biased region" description="Basic residues" evidence="1">
    <location>
        <begin position="59"/>
        <end position="70"/>
    </location>
</feature>
<comment type="caution">
    <text evidence="2">The sequence shown here is derived from an EMBL/GenBank/DDBJ whole genome shotgun (WGS) entry which is preliminary data.</text>
</comment>
<sequence length="70" mass="7800">MAILPIEIRPTGMELPGGPRNAPTGGWRGDGPWGETGTARQRREAQGSFRTFHADRVRRPASRRPPPVRR</sequence>